<gene>
    <name evidence="1" type="ORF">K3G42_020200</name>
</gene>
<evidence type="ECO:0000313" key="1">
    <source>
        <dbReference type="EMBL" id="KAH8011210.1"/>
    </source>
</evidence>
<organism evidence="1 2">
    <name type="scientific">Sphaerodactylus townsendi</name>
    <dbReference type="NCBI Taxonomy" id="933632"/>
    <lineage>
        <taxon>Eukaryota</taxon>
        <taxon>Metazoa</taxon>
        <taxon>Chordata</taxon>
        <taxon>Craniata</taxon>
        <taxon>Vertebrata</taxon>
        <taxon>Euteleostomi</taxon>
        <taxon>Lepidosauria</taxon>
        <taxon>Squamata</taxon>
        <taxon>Bifurcata</taxon>
        <taxon>Gekkota</taxon>
        <taxon>Sphaerodactylidae</taxon>
        <taxon>Sphaerodactylus</taxon>
    </lineage>
</organism>
<keyword evidence="2" id="KW-1185">Reference proteome</keyword>
<reference evidence="1" key="1">
    <citation type="submission" date="2021-08" db="EMBL/GenBank/DDBJ databases">
        <title>The first chromosome-level gecko genome reveals the dynamic sex chromosomes of Neotropical dwarf geckos (Sphaerodactylidae: Sphaerodactylus).</title>
        <authorList>
            <person name="Pinto B.J."/>
            <person name="Keating S.E."/>
            <person name="Gamble T."/>
        </authorList>
    </citation>
    <scope>NUCLEOTIDE SEQUENCE</scope>
    <source>
        <strain evidence="1">TG3544</strain>
    </source>
</reference>
<proteinExistence type="predicted"/>
<protein>
    <submittedName>
        <fullName evidence="1">Uncharacterized protein</fullName>
    </submittedName>
</protein>
<accession>A0ACB8FVM3</accession>
<dbReference type="Proteomes" id="UP000827872">
    <property type="component" value="Linkage Group LG11"/>
</dbReference>
<name>A0ACB8FVM3_9SAUR</name>
<evidence type="ECO:0000313" key="2">
    <source>
        <dbReference type="Proteomes" id="UP000827872"/>
    </source>
</evidence>
<sequence length="195" mass="20779">MAAAAAASWLSPSQPLRMEPSGPRCALAATDSRTAARLLRRLLLWGAALRSASLHPGPLQLELRCLPRLEERCAAAAAAAAASVTLARHPPGRSCAREGALERALARRGRARLMAEPGGRATDAQQGCEDLETAARGLSYLRFGTFVPIVNSAARKRTVARSEGKVMGLQENLQKETHTHLFQTSTSPLNIGQLP</sequence>
<comment type="caution">
    <text evidence="1">The sequence shown here is derived from an EMBL/GenBank/DDBJ whole genome shotgun (WGS) entry which is preliminary data.</text>
</comment>
<dbReference type="EMBL" id="CM037624">
    <property type="protein sequence ID" value="KAH8011210.1"/>
    <property type="molecule type" value="Genomic_DNA"/>
</dbReference>